<protein>
    <submittedName>
        <fullName evidence="1">Uncharacterized protein</fullName>
    </submittedName>
</protein>
<evidence type="ECO:0000313" key="1">
    <source>
        <dbReference type="EMBL" id="BBX84793.1"/>
    </source>
</evidence>
<proteinExistence type="predicted"/>
<dbReference type="Proteomes" id="UP000465609">
    <property type="component" value="Chromosome"/>
</dbReference>
<evidence type="ECO:0000313" key="2">
    <source>
        <dbReference type="Proteomes" id="UP000465609"/>
    </source>
</evidence>
<dbReference type="RefSeq" id="WP_138232735.1">
    <property type="nucleotide sequence ID" value="NZ_AP022577.1"/>
</dbReference>
<organism evidence="1 2">
    <name type="scientific">Mycolicibacterium aubagnense</name>
    <dbReference type="NCBI Taxonomy" id="319707"/>
    <lineage>
        <taxon>Bacteria</taxon>
        <taxon>Bacillati</taxon>
        <taxon>Actinomycetota</taxon>
        <taxon>Actinomycetes</taxon>
        <taxon>Mycobacteriales</taxon>
        <taxon>Mycobacteriaceae</taxon>
        <taxon>Mycolicibacterium</taxon>
    </lineage>
</organism>
<dbReference type="EMBL" id="AP022577">
    <property type="protein sequence ID" value="BBX84793.1"/>
    <property type="molecule type" value="Genomic_DNA"/>
</dbReference>
<gene>
    <name evidence="1" type="ORF">MAUB_26660</name>
</gene>
<reference evidence="1 2" key="1">
    <citation type="journal article" date="2019" name="Emerg. Microbes Infect.">
        <title>Comprehensive subspecies identification of 175 nontuberculous mycobacteria species based on 7547 genomic profiles.</title>
        <authorList>
            <person name="Matsumoto Y."/>
            <person name="Kinjo T."/>
            <person name="Motooka D."/>
            <person name="Nabeya D."/>
            <person name="Jung N."/>
            <person name="Uechi K."/>
            <person name="Horii T."/>
            <person name="Iida T."/>
            <person name="Fujita J."/>
            <person name="Nakamura S."/>
        </authorList>
    </citation>
    <scope>NUCLEOTIDE SEQUENCE [LARGE SCALE GENOMIC DNA]</scope>
    <source>
        <strain evidence="1 2">JCM 15296</strain>
    </source>
</reference>
<name>A0ABM7IDH9_9MYCO</name>
<sequence>MTGIGAGMGTVPEDGGTMTVTVLVLARVEGVVGGVDGPTGTPGMISVEVTVVLVLDVGFEGGGDSFEQALAPTAAAETAMTTMDFNMIAKCPLI</sequence>
<keyword evidence="2" id="KW-1185">Reference proteome</keyword>
<accession>A0ABM7IDH9</accession>